<dbReference type="Proteomes" id="UP000756346">
    <property type="component" value="Unassembled WGS sequence"/>
</dbReference>
<dbReference type="EMBL" id="JAGTJQ010000001">
    <property type="protein sequence ID" value="KAH7040762.1"/>
    <property type="molecule type" value="Genomic_DNA"/>
</dbReference>
<reference evidence="1" key="1">
    <citation type="journal article" date="2021" name="Nat. Commun.">
        <title>Genetic determinants of endophytism in the Arabidopsis root mycobiome.</title>
        <authorList>
            <person name="Mesny F."/>
            <person name="Miyauchi S."/>
            <person name="Thiergart T."/>
            <person name="Pickel B."/>
            <person name="Atanasova L."/>
            <person name="Karlsson M."/>
            <person name="Huettel B."/>
            <person name="Barry K.W."/>
            <person name="Haridas S."/>
            <person name="Chen C."/>
            <person name="Bauer D."/>
            <person name="Andreopoulos W."/>
            <person name="Pangilinan J."/>
            <person name="LaButti K."/>
            <person name="Riley R."/>
            <person name="Lipzen A."/>
            <person name="Clum A."/>
            <person name="Drula E."/>
            <person name="Henrissat B."/>
            <person name="Kohler A."/>
            <person name="Grigoriev I.V."/>
            <person name="Martin F.M."/>
            <person name="Hacquard S."/>
        </authorList>
    </citation>
    <scope>NUCLEOTIDE SEQUENCE</scope>
    <source>
        <strain evidence="1">MPI-CAGE-CH-0230</strain>
    </source>
</reference>
<gene>
    <name evidence="1" type="ORF">B0I36DRAFT_311414</name>
</gene>
<evidence type="ECO:0000313" key="2">
    <source>
        <dbReference type="Proteomes" id="UP000756346"/>
    </source>
</evidence>
<dbReference type="GeneID" id="70181916"/>
<evidence type="ECO:0000313" key="1">
    <source>
        <dbReference type="EMBL" id="KAH7040762.1"/>
    </source>
</evidence>
<name>A0A9P8YIS6_9PEZI</name>
<sequence>MSLWCVCCMKSTSGCDMDWFEVDDVQYYQVLGAPGRTYPTVRPQQLISSAAERHGTPGTYMGNPSLLAMRPEEIG</sequence>
<comment type="caution">
    <text evidence="1">The sequence shown here is derived from an EMBL/GenBank/DDBJ whole genome shotgun (WGS) entry which is preliminary data.</text>
</comment>
<proteinExistence type="predicted"/>
<dbReference type="RefSeq" id="XP_046018817.1">
    <property type="nucleotide sequence ID" value="XM_046152370.1"/>
</dbReference>
<keyword evidence="2" id="KW-1185">Reference proteome</keyword>
<protein>
    <submittedName>
        <fullName evidence="1">Uncharacterized protein</fullName>
    </submittedName>
</protein>
<dbReference type="AlphaFoldDB" id="A0A9P8YIS6"/>
<organism evidence="1 2">
    <name type="scientific">Microdochium trichocladiopsis</name>
    <dbReference type="NCBI Taxonomy" id="1682393"/>
    <lineage>
        <taxon>Eukaryota</taxon>
        <taxon>Fungi</taxon>
        <taxon>Dikarya</taxon>
        <taxon>Ascomycota</taxon>
        <taxon>Pezizomycotina</taxon>
        <taxon>Sordariomycetes</taxon>
        <taxon>Xylariomycetidae</taxon>
        <taxon>Xylariales</taxon>
        <taxon>Microdochiaceae</taxon>
        <taxon>Microdochium</taxon>
    </lineage>
</organism>
<accession>A0A9P8YIS6</accession>